<dbReference type="InterPro" id="IPR013103">
    <property type="entry name" value="RVT_2"/>
</dbReference>
<feature type="domain" description="Reverse transcriptase Ty1/copia-type" evidence="5">
    <location>
        <begin position="1164"/>
        <end position="1234"/>
    </location>
</feature>
<proteinExistence type="predicted"/>
<name>A0ABQ5FTM8_9ASTR</name>
<feature type="compositionally biased region" description="Basic and acidic residues" evidence="4">
    <location>
        <begin position="982"/>
        <end position="997"/>
    </location>
</feature>
<feature type="compositionally biased region" description="Polar residues" evidence="4">
    <location>
        <begin position="1408"/>
        <end position="1425"/>
    </location>
</feature>
<reference evidence="6" key="2">
    <citation type="submission" date="2022-01" db="EMBL/GenBank/DDBJ databases">
        <authorList>
            <person name="Yamashiro T."/>
            <person name="Shiraishi A."/>
            <person name="Satake H."/>
            <person name="Nakayama K."/>
        </authorList>
    </citation>
    <scope>NUCLEOTIDE SEQUENCE</scope>
</reference>
<keyword evidence="3" id="KW-0175">Coiled coil</keyword>
<feature type="region of interest" description="Disordered" evidence="4">
    <location>
        <begin position="450"/>
        <end position="473"/>
    </location>
</feature>
<feature type="compositionally biased region" description="Polar residues" evidence="4">
    <location>
        <begin position="547"/>
        <end position="558"/>
    </location>
</feature>
<feature type="region of interest" description="Disordered" evidence="4">
    <location>
        <begin position="177"/>
        <end position="226"/>
    </location>
</feature>
<feature type="coiled-coil region" evidence="3">
    <location>
        <begin position="997"/>
        <end position="1035"/>
    </location>
</feature>
<evidence type="ECO:0000313" key="6">
    <source>
        <dbReference type="EMBL" id="GJT66539.1"/>
    </source>
</evidence>
<organism evidence="6 7">
    <name type="scientific">Tanacetum coccineum</name>
    <dbReference type="NCBI Taxonomy" id="301880"/>
    <lineage>
        <taxon>Eukaryota</taxon>
        <taxon>Viridiplantae</taxon>
        <taxon>Streptophyta</taxon>
        <taxon>Embryophyta</taxon>
        <taxon>Tracheophyta</taxon>
        <taxon>Spermatophyta</taxon>
        <taxon>Magnoliopsida</taxon>
        <taxon>eudicotyledons</taxon>
        <taxon>Gunneridae</taxon>
        <taxon>Pentapetalae</taxon>
        <taxon>asterids</taxon>
        <taxon>campanulids</taxon>
        <taxon>Asterales</taxon>
        <taxon>Asteraceae</taxon>
        <taxon>Asteroideae</taxon>
        <taxon>Anthemideae</taxon>
        <taxon>Anthemidinae</taxon>
        <taxon>Tanacetum</taxon>
    </lineage>
</organism>
<comment type="caution">
    <text evidence="6">The sequence shown here is derived from an EMBL/GenBank/DDBJ whole genome shotgun (WGS) entry which is preliminary data.</text>
</comment>
<feature type="domain" description="Reverse transcriptase Ty1/copia-type" evidence="5">
    <location>
        <begin position="339"/>
        <end position="406"/>
    </location>
</feature>
<reference evidence="6" key="1">
    <citation type="journal article" date="2022" name="Int. J. Mol. Sci.">
        <title>Draft Genome of Tanacetum Coccineum: Genomic Comparison of Closely Related Tanacetum-Family Plants.</title>
        <authorList>
            <person name="Yamashiro T."/>
            <person name="Shiraishi A."/>
            <person name="Nakayama K."/>
            <person name="Satake H."/>
        </authorList>
    </citation>
    <scope>NUCLEOTIDE SEQUENCE</scope>
</reference>
<dbReference type="Proteomes" id="UP001151760">
    <property type="component" value="Unassembled WGS sequence"/>
</dbReference>
<feature type="compositionally biased region" description="Basic and acidic residues" evidence="4">
    <location>
        <begin position="178"/>
        <end position="191"/>
    </location>
</feature>
<evidence type="ECO:0000256" key="3">
    <source>
        <dbReference type="SAM" id="Coils"/>
    </source>
</evidence>
<feature type="region of interest" description="Disordered" evidence="4">
    <location>
        <begin position="1393"/>
        <end position="1426"/>
    </location>
</feature>
<evidence type="ECO:0000256" key="2">
    <source>
        <dbReference type="ARBA" id="ARBA00022801"/>
    </source>
</evidence>
<feature type="region of interest" description="Disordered" evidence="4">
    <location>
        <begin position="968"/>
        <end position="997"/>
    </location>
</feature>
<accession>A0ABQ5FTM8</accession>
<keyword evidence="1" id="KW-0479">Metal-binding</keyword>
<dbReference type="InterPro" id="IPR012337">
    <property type="entry name" value="RNaseH-like_sf"/>
</dbReference>
<evidence type="ECO:0000259" key="5">
    <source>
        <dbReference type="Pfam" id="PF07727"/>
    </source>
</evidence>
<feature type="region of interest" description="Disordered" evidence="4">
    <location>
        <begin position="536"/>
        <end position="558"/>
    </location>
</feature>
<keyword evidence="7" id="KW-1185">Reference proteome</keyword>
<dbReference type="Pfam" id="PF07727">
    <property type="entry name" value="RVT_2"/>
    <property type="match status" value="2"/>
</dbReference>
<evidence type="ECO:0000256" key="1">
    <source>
        <dbReference type="ARBA" id="ARBA00022723"/>
    </source>
</evidence>
<dbReference type="InterPro" id="IPR039537">
    <property type="entry name" value="Retrotran_Ty1/copia-like"/>
</dbReference>
<protein>
    <submittedName>
        <fullName evidence="6">Ribonuclease H-like domain-containing protein</fullName>
    </submittedName>
</protein>
<dbReference type="InterPro" id="IPR036397">
    <property type="entry name" value="RNaseH_sf"/>
</dbReference>
<evidence type="ECO:0000313" key="7">
    <source>
        <dbReference type="Proteomes" id="UP001151760"/>
    </source>
</evidence>
<sequence>MTGDISLSTHDFHGIYRRSYTSTFGGGAHGGRISSKETLKTDSLNFEDVYFVNELKFNIFSVSQMCDKKNYVLFTNIECLVLYPNFKLPDESQILLKIPRKDNREKGIKREYSVARTPQQRGVAERRNKTLIEAAKTMLADSKLPTTFWAEAVILQRINSKDRKGTIKVKLVQDVENGEPKSAADDQKQDGDGLDNENDEQDKSDDVRSPKEVNAAGQHVKTTSPAVNTGSFKLNVVGPLVNTANLFDQDSPKDMFTMGASHTLEATHVEFFSDEDEPKVDLGNIPNSYTVLTTLNTKIHKDHPIENVIGDEETLQFKLQDVDTLDLPSKEEPIRIKIGLDTTKDEMGIVIRIKASTKSMVYVDDIIFDSTNKDLCTGFEKLMKDKFQMSSMGELTFFLGLQVQQKKMEHLPVRINRPLESKDGDAAVMLQYISRVAKLGPLMYLSTKSRPDNNACQKEGRDTKIPQSSGPPIKVGDEAVHEGFWVNRKERDCPYFTASSLEAEQDMVTSIKTQTLATLRIETSIRSDLYLEDAGDDSQYTYGPAKTQPSEPETQTNELDACDSNISTESSELVFEPVVNESHIEVQPKDNPHRNIQNKGIIDSGCSPHIDREQGLSSDVFKTLMVALFALWRFIEPFFLRTKDETSAILKDFIRQIENQLNQKVKTIRCDNGTEFKNKDVIEFCGLKGDQREYSNATRNSTTKWKLLRERTRPLLRQQGPCLQIHFYLTLFGLKQLVLLAMFLTGQEKEANEEAEALTKNLEQENENLVTQAEAAKTSGTNIISTVSTTAKASGTNFVNTVSIPVGTASSQIEGLSLSNTTNSQEDDYEIPPLEDIHEDATDGIFTHSSYDDEGDPTSAVQTRSKVNKSSEAHAFVSYVQKQRRTNHKDFHHCLFACFLSQHEPKKISEALEDESWVDAMQEELLQFEIQKVWDPRNFALIGKKAIGTKWVYRNKKDERGVVVRRQTEIGGYTGGSQARGGRKDERTKRGSPREEEQVFLDDLARLQRQEKEANEEAEALRKNLEQETENLVTQAGAAKSSSTNIFSIVSTTAKASEDDTEIPPLEDIHEDTTDGIFTHSSYDDEGAEADFTNLETVVNVSPIPTSRINPSHPSTLILGDPTSAVQIRSKVNKSFKGHAFVSYVQKQRRNNHKDFHHYSKVEILVDLPYRKKAIGTKWVYRNKKDERGVVCQEQSKIGCSSGHMQEEGIDYDEVFAPWARLEDIRIFLAFAVSKILYPEKSYKVVKALYGLHQAPRAWHFDVTDYYSCCFNWDDKSISYIVKEAIEWVIRGLKESKNSLVKHFEDMRLYRPSKEYLLVWFNPPRDVSMSCLTTKGMHTIGAVVYRHITSKELASSCLSMRHQIRTDLIFDDADGNRLITKSKLSLMLDEGASSERLSVEQPSPSPTPTNESLPDSTSAQPSEVSDQAKEIKLLKAKITKLKKHHKEYLKIISLQQRFPMKSFSKNYGAQRVWRTRDMVDEVKEFDEDRLSTEDEVLILNKKQVEGTEGHNESTERRKYYGLGIDTILSRRVSQLTLLHGESLASPRLNSS</sequence>
<dbReference type="EMBL" id="BQNB010017724">
    <property type="protein sequence ID" value="GJT66539.1"/>
    <property type="molecule type" value="Genomic_DNA"/>
</dbReference>
<dbReference type="PANTHER" id="PTHR42648:SF32">
    <property type="entry name" value="RIBONUCLEASE H-LIKE DOMAIN, GAG-PRE-INTEGRASE DOMAIN PROTEIN-RELATED"/>
    <property type="match status" value="1"/>
</dbReference>
<dbReference type="SUPFAM" id="SSF53098">
    <property type="entry name" value="Ribonuclease H-like"/>
    <property type="match status" value="2"/>
</dbReference>
<gene>
    <name evidence="6" type="ORF">Tco_1018019</name>
</gene>
<keyword evidence="2" id="KW-0378">Hydrolase</keyword>
<dbReference type="PANTHER" id="PTHR42648">
    <property type="entry name" value="TRANSPOSASE, PUTATIVE-RELATED"/>
    <property type="match status" value="1"/>
</dbReference>
<feature type="compositionally biased region" description="Acidic residues" evidence="4">
    <location>
        <begin position="192"/>
        <end position="203"/>
    </location>
</feature>
<dbReference type="Gene3D" id="3.30.420.10">
    <property type="entry name" value="Ribonuclease H-like superfamily/Ribonuclease H"/>
    <property type="match status" value="2"/>
</dbReference>
<evidence type="ECO:0000256" key="4">
    <source>
        <dbReference type="SAM" id="MobiDB-lite"/>
    </source>
</evidence>
<feature type="coiled-coil region" evidence="3">
    <location>
        <begin position="741"/>
        <end position="779"/>
    </location>
</feature>